<proteinExistence type="predicted"/>
<dbReference type="RefSeq" id="WP_378054622.1">
    <property type="nucleotide sequence ID" value="NZ_JBHSIS010000002.1"/>
</dbReference>
<protein>
    <submittedName>
        <fullName evidence="2">Uncharacterized protein</fullName>
    </submittedName>
</protein>
<name>A0ABV9RVQ7_9PSEU</name>
<keyword evidence="3" id="KW-1185">Reference proteome</keyword>
<reference evidence="3" key="1">
    <citation type="journal article" date="2019" name="Int. J. Syst. Evol. Microbiol.">
        <title>The Global Catalogue of Microorganisms (GCM) 10K type strain sequencing project: providing services to taxonomists for standard genome sequencing and annotation.</title>
        <authorList>
            <consortium name="The Broad Institute Genomics Platform"/>
            <consortium name="The Broad Institute Genome Sequencing Center for Infectious Disease"/>
            <person name="Wu L."/>
            <person name="Ma J."/>
        </authorList>
    </citation>
    <scope>NUCLEOTIDE SEQUENCE [LARGE SCALE GENOMIC DNA]</scope>
    <source>
        <strain evidence="3">ZS-22-S1</strain>
    </source>
</reference>
<gene>
    <name evidence="2" type="ORF">ACFPCV_04165</name>
</gene>
<evidence type="ECO:0000313" key="2">
    <source>
        <dbReference type="EMBL" id="MFC4852688.1"/>
    </source>
</evidence>
<keyword evidence="1" id="KW-1133">Transmembrane helix</keyword>
<evidence type="ECO:0000256" key="1">
    <source>
        <dbReference type="SAM" id="Phobius"/>
    </source>
</evidence>
<accession>A0ABV9RVQ7</accession>
<evidence type="ECO:0000313" key="3">
    <source>
        <dbReference type="Proteomes" id="UP001595859"/>
    </source>
</evidence>
<keyword evidence="1" id="KW-0472">Membrane</keyword>
<organism evidence="2 3">
    <name type="scientific">Actinophytocola glycyrrhizae</name>
    <dbReference type="NCBI Taxonomy" id="2044873"/>
    <lineage>
        <taxon>Bacteria</taxon>
        <taxon>Bacillati</taxon>
        <taxon>Actinomycetota</taxon>
        <taxon>Actinomycetes</taxon>
        <taxon>Pseudonocardiales</taxon>
        <taxon>Pseudonocardiaceae</taxon>
    </lineage>
</organism>
<feature type="transmembrane region" description="Helical" evidence="1">
    <location>
        <begin position="21"/>
        <end position="40"/>
    </location>
</feature>
<comment type="caution">
    <text evidence="2">The sequence shown here is derived from an EMBL/GenBank/DDBJ whole genome shotgun (WGS) entry which is preliminary data.</text>
</comment>
<sequence length="78" mass="8459">MRDKATPDQKTPDERLFPAKVTAAIGSVIVMIGFFVITLTRGPNDVYTVVVGVITVGLAAAVAATLVRRHRRRAGLRR</sequence>
<feature type="transmembrane region" description="Helical" evidence="1">
    <location>
        <begin position="46"/>
        <end position="67"/>
    </location>
</feature>
<dbReference type="EMBL" id="JBHSIS010000002">
    <property type="protein sequence ID" value="MFC4852688.1"/>
    <property type="molecule type" value="Genomic_DNA"/>
</dbReference>
<dbReference type="Proteomes" id="UP001595859">
    <property type="component" value="Unassembled WGS sequence"/>
</dbReference>
<keyword evidence="1" id="KW-0812">Transmembrane</keyword>